<dbReference type="PANTHER" id="PTHR14359:SF6">
    <property type="entry name" value="PHOSPHOPANTOTHENOYLCYSTEINE DECARBOXYLASE"/>
    <property type="match status" value="1"/>
</dbReference>
<organism evidence="6 7">
    <name type="scientific">Candidatus Fimimonas merdipullorum</name>
    <dbReference type="NCBI Taxonomy" id="2840822"/>
    <lineage>
        <taxon>Bacteria</taxon>
        <taxon>Pseudomonadati</taxon>
        <taxon>Myxococcota</taxon>
        <taxon>Myxococcia</taxon>
        <taxon>Myxococcales</taxon>
        <taxon>Cystobacterineae</taxon>
        <taxon>Myxococcaceae</taxon>
        <taxon>Myxococcaceae incertae sedis</taxon>
        <taxon>Candidatus Fimimonas</taxon>
    </lineage>
</organism>
<dbReference type="InterPro" id="IPR035929">
    <property type="entry name" value="CoaB-like_sf"/>
</dbReference>
<dbReference type="Gene3D" id="3.40.50.1950">
    <property type="entry name" value="Flavin prenyltransferase-like"/>
    <property type="match status" value="1"/>
</dbReference>
<reference evidence="6" key="1">
    <citation type="submission" date="2020-10" db="EMBL/GenBank/DDBJ databases">
        <authorList>
            <person name="Gilroy R."/>
        </authorList>
    </citation>
    <scope>NUCLEOTIDE SEQUENCE</scope>
    <source>
        <strain evidence="6">ChiHjej12B11-7776</strain>
    </source>
</reference>
<evidence type="ECO:0000313" key="7">
    <source>
        <dbReference type="Proteomes" id="UP000886852"/>
    </source>
</evidence>
<dbReference type="HAMAP" id="MF_02225">
    <property type="entry name" value="CoaBC"/>
    <property type="match status" value="1"/>
</dbReference>
<keyword evidence="3" id="KW-0288">FMN</keyword>
<gene>
    <name evidence="6" type="primary">coaBC</name>
    <name evidence="6" type="ORF">IAC72_03965</name>
</gene>
<dbReference type="GO" id="GO:0071513">
    <property type="term" value="C:phosphopantothenoylcysteine decarboxylase complex"/>
    <property type="evidence" value="ECO:0007669"/>
    <property type="project" value="TreeGrafter"/>
</dbReference>
<dbReference type="SUPFAM" id="SSF102645">
    <property type="entry name" value="CoaB-like"/>
    <property type="match status" value="1"/>
</dbReference>
<dbReference type="EC" id="6.3.2.5" evidence="3"/>
<accession>A0A9D1MXT0</accession>
<comment type="pathway">
    <text evidence="3">Cofactor biosynthesis; coenzyme A biosynthesis; CoA from (R)-pantothenate: step 3/5.</text>
</comment>
<dbReference type="NCBIfam" id="TIGR00521">
    <property type="entry name" value="coaBC_dfp"/>
    <property type="match status" value="1"/>
</dbReference>
<dbReference type="Proteomes" id="UP000886852">
    <property type="component" value="Unassembled WGS sequence"/>
</dbReference>
<comment type="similarity">
    <text evidence="3">In the C-terminal section; belongs to the PPC synthetase family.</text>
</comment>
<evidence type="ECO:0000259" key="4">
    <source>
        <dbReference type="Pfam" id="PF02441"/>
    </source>
</evidence>
<keyword evidence="3 6" id="KW-0436">Ligase</keyword>
<feature type="domain" description="DNA/pantothenate metabolism flavoprotein C-terminal" evidence="5">
    <location>
        <begin position="185"/>
        <end position="362"/>
    </location>
</feature>
<dbReference type="InterPro" id="IPR005252">
    <property type="entry name" value="CoaBC"/>
</dbReference>
<dbReference type="Pfam" id="PF04127">
    <property type="entry name" value="DFP"/>
    <property type="match status" value="1"/>
</dbReference>
<reference evidence="6" key="2">
    <citation type="journal article" date="2021" name="PeerJ">
        <title>Extensive microbial diversity within the chicken gut microbiome revealed by metagenomics and culture.</title>
        <authorList>
            <person name="Gilroy R."/>
            <person name="Ravi A."/>
            <person name="Getino M."/>
            <person name="Pursley I."/>
            <person name="Horton D.L."/>
            <person name="Alikhan N.F."/>
            <person name="Baker D."/>
            <person name="Gharbi K."/>
            <person name="Hall N."/>
            <person name="Watson M."/>
            <person name="Adriaenssens E.M."/>
            <person name="Foster-Nyarko E."/>
            <person name="Jarju S."/>
            <person name="Secka A."/>
            <person name="Antonio M."/>
            <person name="Oren A."/>
            <person name="Chaudhuri R.R."/>
            <person name="La Ragione R."/>
            <person name="Hildebrand F."/>
            <person name="Pallen M.J."/>
        </authorList>
    </citation>
    <scope>NUCLEOTIDE SEQUENCE</scope>
    <source>
        <strain evidence="6">ChiHjej12B11-7776</strain>
    </source>
</reference>
<evidence type="ECO:0000256" key="2">
    <source>
        <dbReference type="ARBA" id="ARBA00023239"/>
    </source>
</evidence>
<protein>
    <recommendedName>
        <fullName evidence="3">Coenzyme A biosynthesis bifunctional protein CoaBC</fullName>
        <ecNumber evidence="3">4.1.1.36</ecNumber>
        <ecNumber evidence="3">6.3.2.5</ecNumber>
    </recommendedName>
    <alternativeName>
        <fullName evidence="3">DNA/pantothenate metabolism flavoprotein</fullName>
    </alternativeName>
</protein>
<dbReference type="InterPro" id="IPR007085">
    <property type="entry name" value="DNA/pantothenate-metab_flavo_C"/>
</dbReference>
<comment type="similarity">
    <text evidence="3">In the N-terminal section; belongs to the HFCD (homo-oligomeric flavin containing Cys decarboxylase) superfamily.</text>
</comment>
<sequence>MMLKGKKIVIGVSGGIAAYKACEVVRGLKKLGAEVDVVMTAHAAQFVTPLTFGTLADSVCCEMFDGVVHGEVRHIALAKKADLFLVCPATANIIGKIACGIADDMLSTTLLATKAQVLLCPSMNVNMYHNGFFRENLQKLMDSGMKVVEGDSGFLACGDHGEGRLAEPQKIVDACISLLTAKKDLAGKKVLVTCGATLEKLDDVRFVTNFSSGKMGAALVRRALDRGAEVTVVAARHSVPLDGRAKVVDVSTTQQMLESVMALLPEQDVVVMAAAPCDYKPKVFSETKIKSERLVVEFEKNPDVAQAVGQAKGNRFLCIFAAETDNGLANARQKLVKKHADLAVLNDVKHNNVFGSDTDVVT</sequence>
<name>A0A9D1MXT0_9BACT</name>
<dbReference type="Pfam" id="PF02441">
    <property type="entry name" value="Flavoprotein"/>
    <property type="match status" value="1"/>
</dbReference>
<evidence type="ECO:0000259" key="5">
    <source>
        <dbReference type="Pfam" id="PF04127"/>
    </source>
</evidence>
<dbReference type="AlphaFoldDB" id="A0A9D1MXT0"/>
<feature type="non-terminal residue" evidence="6">
    <location>
        <position position="362"/>
    </location>
</feature>
<comment type="cofactor">
    <cofactor evidence="3">
        <name>FMN</name>
        <dbReference type="ChEBI" id="CHEBI:58210"/>
    </cofactor>
</comment>
<keyword evidence="3" id="KW-0285">Flavoprotein</keyword>
<comment type="caution">
    <text evidence="6">The sequence shown here is derived from an EMBL/GenBank/DDBJ whole genome shotgun (WGS) entry which is preliminary data.</text>
</comment>
<comment type="catalytic activity">
    <reaction evidence="3">
        <text>N-[(R)-4-phosphopantothenoyl]-L-cysteine + H(+) = (R)-4'-phosphopantetheine + CO2</text>
        <dbReference type="Rhea" id="RHEA:16793"/>
        <dbReference type="ChEBI" id="CHEBI:15378"/>
        <dbReference type="ChEBI" id="CHEBI:16526"/>
        <dbReference type="ChEBI" id="CHEBI:59458"/>
        <dbReference type="ChEBI" id="CHEBI:61723"/>
        <dbReference type="EC" id="4.1.1.36"/>
    </reaction>
</comment>
<dbReference type="PANTHER" id="PTHR14359">
    <property type="entry name" value="HOMO-OLIGOMERIC FLAVIN CONTAINING CYS DECARBOXYLASE FAMILY"/>
    <property type="match status" value="1"/>
</dbReference>
<dbReference type="GO" id="GO:0004632">
    <property type="term" value="F:phosphopantothenate--cysteine ligase activity"/>
    <property type="evidence" value="ECO:0007669"/>
    <property type="project" value="UniProtKB-EC"/>
</dbReference>
<comment type="pathway">
    <text evidence="3">Cofactor biosynthesis; coenzyme A biosynthesis; CoA from (R)-pantothenate: step 2/5.</text>
</comment>
<comment type="function">
    <text evidence="3">Catalyzes two steps in the biosynthesis of coenzyme A. In the first step cysteine is conjugated to 4'-phosphopantothenate to form 4-phosphopantothenoylcysteine, in the latter compound is decarboxylated to form 4'-phosphopantotheine.</text>
</comment>
<keyword evidence="2 3" id="KW-0456">Lyase</keyword>
<dbReference type="Gene3D" id="3.40.50.10300">
    <property type="entry name" value="CoaB-like"/>
    <property type="match status" value="1"/>
</dbReference>
<evidence type="ECO:0000313" key="6">
    <source>
        <dbReference type="EMBL" id="HIU91147.1"/>
    </source>
</evidence>
<dbReference type="GO" id="GO:0015937">
    <property type="term" value="P:coenzyme A biosynthetic process"/>
    <property type="evidence" value="ECO:0007669"/>
    <property type="project" value="InterPro"/>
</dbReference>
<dbReference type="EC" id="4.1.1.36" evidence="3"/>
<evidence type="ECO:0000256" key="1">
    <source>
        <dbReference type="ARBA" id="ARBA00022793"/>
    </source>
</evidence>
<dbReference type="GO" id="GO:0015941">
    <property type="term" value="P:pantothenate catabolic process"/>
    <property type="evidence" value="ECO:0007669"/>
    <property type="project" value="InterPro"/>
</dbReference>
<dbReference type="GO" id="GO:0004633">
    <property type="term" value="F:phosphopantothenoylcysteine decarboxylase activity"/>
    <property type="evidence" value="ECO:0007669"/>
    <property type="project" value="UniProtKB-EC"/>
</dbReference>
<dbReference type="SUPFAM" id="SSF52507">
    <property type="entry name" value="Homo-oligomeric flavin-containing Cys decarboxylases, HFCD"/>
    <property type="match status" value="1"/>
</dbReference>
<dbReference type="EMBL" id="DVOC01000066">
    <property type="protein sequence ID" value="HIU91147.1"/>
    <property type="molecule type" value="Genomic_DNA"/>
</dbReference>
<feature type="domain" description="Flavoprotein" evidence="4">
    <location>
        <begin position="6"/>
        <end position="178"/>
    </location>
</feature>
<dbReference type="GO" id="GO:0010181">
    <property type="term" value="F:FMN binding"/>
    <property type="evidence" value="ECO:0007669"/>
    <property type="project" value="InterPro"/>
</dbReference>
<proteinExistence type="inferred from homology"/>
<dbReference type="InterPro" id="IPR003382">
    <property type="entry name" value="Flavoprotein"/>
</dbReference>
<dbReference type="InterPro" id="IPR036551">
    <property type="entry name" value="Flavin_trans-like"/>
</dbReference>
<evidence type="ECO:0000256" key="3">
    <source>
        <dbReference type="RuleBase" id="RU364078"/>
    </source>
</evidence>
<comment type="catalytic activity">
    <reaction evidence="3">
        <text>(R)-4'-phosphopantothenate + L-cysteine + CTP = N-[(R)-4-phosphopantothenoyl]-L-cysteine + CMP + diphosphate + H(+)</text>
        <dbReference type="Rhea" id="RHEA:19397"/>
        <dbReference type="ChEBI" id="CHEBI:10986"/>
        <dbReference type="ChEBI" id="CHEBI:15378"/>
        <dbReference type="ChEBI" id="CHEBI:33019"/>
        <dbReference type="ChEBI" id="CHEBI:35235"/>
        <dbReference type="ChEBI" id="CHEBI:37563"/>
        <dbReference type="ChEBI" id="CHEBI:59458"/>
        <dbReference type="ChEBI" id="CHEBI:60377"/>
        <dbReference type="EC" id="6.3.2.5"/>
    </reaction>
</comment>
<keyword evidence="1 3" id="KW-0210">Decarboxylase</keyword>